<accession>A0ACC1SFH6</accession>
<reference evidence="1" key="1">
    <citation type="submission" date="2022-08" db="EMBL/GenBank/DDBJ databases">
        <title>Genome Sequence of Fusarium decemcellulare.</title>
        <authorList>
            <person name="Buettner E."/>
        </authorList>
    </citation>
    <scope>NUCLEOTIDE SEQUENCE</scope>
    <source>
        <strain evidence="1">Babe19</strain>
    </source>
</reference>
<evidence type="ECO:0000313" key="1">
    <source>
        <dbReference type="EMBL" id="KAJ3538645.1"/>
    </source>
</evidence>
<proteinExistence type="predicted"/>
<protein>
    <submittedName>
        <fullName evidence="1">Uncharacterized protein</fullName>
    </submittedName>
</protein>
<dbReference type="Proteomes" id="UP001148629">
    <property type="component" value="Unassembled WGS sequence"/>
</dbReference>
<dbReference type="EMBL" id="JANRMS010000507">
    <property type="protein sequence ID" value="KAJ3538645.1"/>
    <property type="molecule type" value="Genomic_DNA"/>
</dbReference>
<keyword evidence="2" id="KW-1185">Reference proteome</keyword>
<sequence>MADHNNMIIGDVSVATQQAANAYAAEFPIIFANNNRSRPIRYHDAFILSCETLLAATRTSPLPRSTTDFARRQLRELKKLVARQPTDEDPFIERIKSDKPLTRELLQLLAQTQPFTPR</sequence>
<name>A0ACC1SFH6_9HYPO</name>
<organism evidence="1 2">
    <name type="scientific">Fusarium decemcellulare</name>
    <dbReference type="NCBI Taxonomy" id="57161"/>
    <lineage>
        <taxon>Eukaryota</taxon>
        <taxon>Fungi</taxon>
        <taxon>Dikarya</taxon>
        <taxon>Ascomycota</taxon>
        <taxon>Pezizomycotina</taxon>
        <taxon>Sordariomycetes</taxon>
        <taxon>Hypocreomycetidae</taxon>
        <taxon>Hypocreales</taxon>
        <taxon>Nectriaceae</taxon>
        <taxon>Fusarium</taxon>
        <taxon>Fusarium decemcellulare species complex</taxon>
    </lineage>
</organism>
<comment type="caution">
    <text evidence="1">The sequence shown here is derived from an EMBL/GenBank/DDBJ whole genome shotgun (WGS) entry which is preliminary data.</text>
</comment>
<gene>
    <name evidence="1" type="ORF">NM208_g5818</name>
</gene>
<evidence type="ECO:0000313" key="2">
    <source>
        <dbReference type="Proteomes" id="UP001148629"/>
    </source>
</evidence>